<sequence length="144" mass="17080">MGLQLVVGGAYSGKRNIIRKQYDDLTWHSAYDKRPIMNWKSSFHSSSAIVLEGWEEWIKHELETYADLEKVKMIFFKIIDEFSELEKKYDKKIILIMLEMGRGIVPLNEEDRNLRDISGWILQYATKKAETVQYCWHGLYKTIK</sequence>
<accession>A0A4V6RXL3</accession>
<dbReference type="GO" id="GO:0009236">
    <property type="term" value="P:cobalamin biosynthetic process"/>
    <property type="evidence" value="ECO:0007669"/>
    <property type="project" value="UniProtKB-UniPathway"/>
</dbReference>
<gene>
    <name evidence="1" type="ORF">E6W99_12360</name>
</gene>
<organism evidence="1 2">
    <name type="scientific">Metabacillus sediminilitoris</name>
    <dbReference type="NCBI Taxonomy" id="2567941"/>
    <lineage>
        <taxon>Bacteria</taxon>
        <taxon>Bacillati</taxon>
        <taxon>Bacillota</taxon>
        <taxon>Bacilli</taxon>
        <taxon>Bacillales</taxon>
        <taxon>Bacillaceae</taxon>
        <taxon>Metabacillus</taxon>
    </lineage>
</organism>
<protein>
    <submittedName>
        <fullName evidence="1">Uncharacterized protein</fullName>
    </submittedName>
</protein>
<comment type="caution">
    <text evidence="1">The sequence shown here is derived from an EMBL/GenBank/DDBJ whole genome shotgun (WGS) entry which is preliminary data.</text>
</comment>
<evidence type="ECO:0000313" key="2">
    <source>
        <dbReference type="Proteomes" id="UP000310334"/>
    </source>
</evidence>
<name>A0A4V6RXL3_9BACI</name>
<dbReference type="OrthoDB" id="1766664at2"/>
<reference evidence="1 2" key="1">
    <citation type="submission" date="2019-04" db="EMBL/GenBank/DDBJ databases">
        <title>Bacillus sediminilitoris sp. nov., isolated from a tidal flat sediment on the East China Sea.</title>
        <authorList>
            <person name="Wei Y."/>
            <person name="Mao H."/>
            <person name="Fang J."/>
        </authorList>
    </citation>
    <scope>NUCLEOTIDE SEQUENCE [LARGE SCALE GENOMIC DNA]</scope>
    <source>
        <strain evidence="1 2">DSL-17</strain>
    </source>
</reference>
<evidence type="ECO:0000313" key="1">
    <source>
        <dbReference type="EMBL" id="THF79783.1"/>
    </source>
</evidence>
<dbReference type="AlphaFoldDB" id="A0A4V6RXL3"/>
<dbReference type="UniPathway" id="UPA00148">
    <property type="reaction ID" value="UER00236"/>
</dbReference>
<dbReference type="EMBL" id="SSNT01000008">
    <property type="protein sequence ID" value="THF79783.1"/>
    <property type="molecule type" value="Genomic_DNA"/>
</dbReference>
<dbReference type="Pfam" id="PF02283">
    <property type="entry name" value="CobU"/>
    <property type="match status" value="1"/>
</dbReference>
<dbReference type="Gene3D" id="3.40.50.300">
    <property type="entry name" value="P-loop containing nucleotide triphosphate hydrolases"/>
    <property type="match status" value="1"/>
</dbReference>
<dbReference type="GO" id="GO:0000166">
    <property type="term" value="F:nucleotide binding"/>
    <property type="evidence" value="ECO:0007669"/>
    <property type="project" value="InterPro"/>
</dbReference>
<dbReference type="GO" id="GO:0043752">
    <property type="term" value="F:adenosylcobinamide kinase activity"/>
    <property type="evidence" value="ECO:0007669"/>
    <property type="project" value="InterPro"/>
</dbReference>
<dbReference type="SUPFAM" id="SSF52540">
    <property type="entry name" value="P-loop containing nucleoside triphosphate hydrolases"/>
    <property type="match status" value="1"/>
</dbReference>
<dbReference type="InterPro" id="IPR027417">
    <property type="entry name" value="P-loop_NTPase"/>
</dbReference>
<proteinExistence type="predicted"/>
<dbReference type="InterPro" id="IPR003203">
    <property type="entry name" value="CobU/CobP"/>
</dbReference>
<keyword evidence="2" id="KW-1185">Reference proteome</keyword>
<dbReference type="Proteomes" id="UP000310334">
    <property type="component" value="Unassembled WGS sequence"/>
</dbReference>